<name>A0ABV8R4I9_9MICC</name>
<dbReference type="InterPro" id="IPR008183">
    <property type="entry name" value="Aldose_1/G6P_1-epimerase"/>
</dbReference>
<dbReference type="Proteomes" id="UP001595773">
    <property type="component" value="Unassembled WGS sequence"/>
</dbReference>
<dbReference type="RefSeq" id="WP_230065890.1">
    <property type="nucleotide sequence ID" value="NZ_BAABLL010000010.1"/>
</dbReference>
<comment type="caution">
    <text evidence="1">The sequence shown here is derived from an EMBL/GenBank/DDBJ whole genome shotgun (WGS) entry which is preliminary data.</text>
</comment>
<accession>A0ABV8R4I9</accession>
<dbReference type="InterPro" id="IPR014718">
    <property type="entry name" value="GH-type_carb-bd"/>
</dbReference>
<reference evidence="2" key="1">
    <citation type="journal article" date="2019" name="Int. J. Syst. Evol. Microbiol.">
        <title>The Global Catalogue of Microorganisms (GCM) 10K type strain sequencing project: providing services to taxonomists for standard genome sequencing and annotation.</title>
        <authorList>
            <consortium name="The Broad Institute Genomics Platform"/>
            <consortium name="The Broad Institute Genome Sequencing Center for Infectious Disease"/>
            <person name="Wu L."/>
            <person name="Ma J."/>
        </authorList>
    </citation>
    <scope>NUCLEOTIDE SEQUENCE [LARGE SCALE GENOMIC DNA]</scope>
    <source>
        <strain evidence="2">CGMCC 1.10698</strain>
    </source>
</reference>
<sequence>MTTLSGERSAAPATGPQYTLQRGGSRAVVVSLAAGLREYVRDGVELVESYGVGSIAPGASGITLAPFANRIADGRWMLDGDPQQLDITEVAMHNAIHGLLRNTGYTALESSSSHVVLEAPIHPQHGYPFLARHRVHYELTETGALRVRQTLINDSSRLAPFVLGAHPYFRLGSAAPQTLSVTVKAATYLASDERMIPTQALPVDGRHDLREGRLLGEGEMDTAFTDLLTDNGEAQHTLSAPDGRSVSLWHDGSVSHVHVFITSAFPGRPLAVAMEPMTGPANAFNSGDGLRWLEPGAEFSMNWGIDAVL</sequence>
<dbReference type="InterPro" id="IPR037480">
    <property type="entry name" value="YihR-like"/>
</dbReference>
<evidence type="ECO:0000313" key="1">
    <source>
        <dbReference type="EMBL" id="MFC4266890.1"/>
    </source>
</evidence>
<proteinExistence type="predicted"/>
<dbReference type="EMBL" id="JBHSCQ010000022">
    <property type="protein sequence ID" value="MFC4266890.1"/>
    <property type="molecule type" value="Genomic_DNA"/>
</dbReference>
<dbReference type="SUPFAM" id="SSF74650">
    <property type="entry name" value="Galactose mutarotase-like"/>
    <property type="match status" value="1"/>
</dbReference>
<evidence type="ECO:0000313" key="2">
    <source>
        <dbReference type="Proteomes" id="UP001595773"/>
    </source>
</evidence>
<dbReference type="Pfam" id="PF01263">
    <property type="entry name" value="Aldose_epim"/>
    <property type="match status" value="1"/>
</dbReference>
<dbReference type="Gene3D" id="2.70.98.10">
    <property type="match status" value="1"/>
</dbReference>
<keyword evidence="2" id="KW-1185">Reference proteome</keyword>
<dbReference type="CDD" id="cd09022">
    <property type="entry name" value="Aldose_epim_Ec_YihR"/>
    <property type="match status" value="1"/>
</dbReference>
<organism evidence="1 2">
    <name type="scientific">Arthrobacter cryoconiti</name>
    <dbReference type="NCBI Taxonomy" id="748907"/>
    <lineage>
        <taxon>Bacteria</taxon>
        <taxon>Bacillati</taxon>
        <taxon>Actinomycetota</taxon>
        <taxon>Actinomycetes</taxon>
        <taxon>Micrococcales</taxon>
        <taxon>Micrococcaceae</taxon>
        <taxon>Arthrobacter</taxon>
    </lineage>
</organism>
<protein>
    <submittedName>
        <fullName evidence="1">Aldose 1-epimerase family protein</fullName>
    </submittedName>
</protein>
<gene>
    <name evidence="1" type="ORF">ACFOW9_14870</name>
</gene>
<dbReference type="InterPro" id="IPR011013">
    <property type="entry name" value="Gal_mutarotase_sf_dom"/>
</dbReference>